<dbReference type="AlphaFoldDB" id="A0A2P2PRR0"/>
<reference evidence="1" key="1">
    <citation type="submission" date="2018-02" db="EMBL/GenBank/DDBJ databases">
        <title>Rhizophora mucronata_Transcriptome.</title>
        <authorList>
            <person name="Meera S.P."/>
            <person name="Sreeshan A."/>
            <person name="Augustine A."/>
        </authorList>
    </citation>
    <scope>NUCLEOTIDE SEQUENCE</scope>
    <source>
        <tissue evidence="1">Leaf</tissue>
    </source>
</reference>
<protein>
    <submittedName>
        <fullName evidence="1">Uncharacterized protein</fullName>
    </submittedName>
</protein>
<name>A0A2P2PRR0_RHIMU</name>
<accession>A0A2P2PRR0</accession>
<evidence type="ECO:0000313" key="1">
    <source>
        <dbReference type="EMBL" id="MBX57381.1"/>
    </source>
</evidence>
<dbReference type="EMBL" id="GGEC01076897">
    <property type="protein sequence ID" value="MBX57381.1"/>
    <property type="molecule type" value="Transcribed_RNA"/>
</dbReference>
<sequence length="85" mass="9809">MAIISIKIMNQKQTRKLLSHLGHGSQMPLVNPNTTGETKNEHYKKLECYLLEVVILYNLHFSGMQYHICCSKWLTVRASKISLPH</sequence>
<organism evidence="1">
    <name type="scientific">Rhizophora mucronata</name>
    <name type="common">Asiatic mangrove</name>
    <dbReference type="NCBI Taxonomy" id="61149"/>
    <lineage>
        <taxon>Eukaryota</taxon>
        <taxon>Viridiplantae</taxon>
        <taxon>Streptophyta</taxon>
        <taxon>Embryophyta</taxon>
        <taxon>Tracheophyta</taxon>
        <taxon>Spermatophyta</taxon>
        <taxon>Magnoliopsida</taxon>
        <taxon>eudicotyledons</taxon>
        <taxon>Gunneridae</taxon>
        <taxon>Pentapetalae</taxon>
        <taxon>rosids</taxon>
        <taxon>fabids</taxon>
        <taxon>Malpighiales</taxon>
        <taxon>Rhizophoraceae</taxon>
        <taxon>Rhizophora</taxon>
    </lineage>
</organism>
<proteinExistence type="predicted"/>